<dbReference type="eggNOG" id="COG4221">
    <property type="taxonomic scope" value="Bacteria"/>
</dbReference>
<dbReference type="STRING" id="2518989.IMCC3088_863"/>
<evidence type="ECO:0000256" key="4">
    <source>
        <dbReference type="RuleBase" id="RU000363"/>
    </source>
</evidence>
<dbReference type="PANTHER" id="PTHR43391">
    <property type="entry name" value="RETINOL DEHYDROGENASE-RELATED"/>
    <property type="match status" value="1"/>
</dbReference>
<dbReference type="Gene3D" id="3.40.50.720">
    <property type="entry name" value="NAD(P)-binding Rossmann-like Domain"/>
    <property type="match status" value="1"/>
</dbReference>
<dbReference type="SUPFAM" id="SSF51735">
    <property type="entry name" value="NAD(P)-binding Rossmann-fold domains"/>
    <property type="match status" value="1"/>
</dbReference>
<reference evidence="5 6" key="1">
    <citation type="journal article" date="2011" name="J. Bacteriol.">
        <title>Genome sequence of strain IMCC3088, a proteorhodopsin-containing marine bacterium belonging to the OM60/NOR5 clade.</title>
        <authorList>
            <person name="Jang Y."/>
            <person name="Oh H.M."/>
            <person name="Kang I."/>
            <person name="Lee K."/>
            <person name="Yang S.J."/>
            <person name="Cho J.C."/>
        </authorList>
    </citation>
    <scope>NUCLEOTIDE SEQUENCE [LARGE SCALE GENOMIC DNA]</scope>
    <source>
        <strain evidence="5 6">IMCC3088</strain>
    </source>
</reference>
<dbReference type="PANTHER" id="PTHR43391:SF14">
    <property type="entry name" value="DEHYDROGENASE_REDUCTASE SDR FAMILY PROTEIN 7-LIKE"/>
    <property type="match status" value="1"/>
</dbReference>
<dbReference type="RefSeq" id="WP_009577394.1">
    <property type="nucleotide sequence ID" value="NZ_AEIG01000170.1"/>
</dbReference>
<comment type="similarity">
    <text evidence="1 4">Belongs to the short-chain dehydrogenases/reductases (SDR) family.</text>
</comment>
<keyword evidence="2" id="KW-0521">NADP</keyword>
<sequence>MSTPNSSPICVITGAGSGIGSGLTREAIRRGMRVIGADIDNEGLERVADSLGDQAAQFSYQTLDVTNAEAVGAFAEQVFAEHGQVNLMFNNAGVLVDGKCWERPLADWRWIIEVNFMGVLHGIHHFVPKMLKQNAPGRIVNTASIGGILGGGTFMSPYQTTKHAVAVLSESLYKELEQEPADITASVLCPAEVATQIWHSDRHRSDDERFDLGAAEQQFHDAVADNVAKGLDADTFATQVFAGIDANKFWLVPDVSFAPILRERTEDILATRNPNPITEIDF</sequence>
<proteinExistence type="inferred from homology"/>
<dbReference type="PRINTS" id="PR00081">
    <property type="entry name" value="GDHRDH"/>
</dbReference>
<comment type="caution">
    <text evidence="5">The sequence shown here is derived from an EMBL/GenBank/DDBJ whole genome shotgun (WGS) entry which is preliminary data.</text>
</comment>
<dbReference type="OrthoDB" id="6503536at2"/>
<gene>
    <name evidence="5" type="ORF">IMCC3088_863</name>
</gene>
<dbReference type="InterPro" id="IPR036291">
    <property type="entry name" value="NAD(P)-bd_dom_sf"/>
</dbReference>
<dbReference type="AlphaFoldDB" id="F3L680"/>
<dbReference type="GO" id="GO:0016491">
    <property type="term" value="F:oxidoreductase activity"/>
    <property type="evidence" value="ECO:0007669"/>
    <property type="project" value="UniProtKB-KW"/>
</dbReference>
<evidence type="ECO:0000313" key="5">
    <source>
        <dbReference type="EMBL" id="EGG28165.1"/>
    </source>
</evidence>
<evidence type="ECO:0000313" key="6">
    <source>
        <dbReference type="Proteomes" id="UP000005615"/>
    </source>
</evidence>
<evidence type="ECO:0000256" key="1">
    <source>
        <dbReference type="ARBA" id="ARBA00006484"/>
    </source>
</evidence>
<protein>
    <submittedName>
        <fullName evidence="5">Short-chain dehydrogenase/reductase SDR</fullName>
    </submittedName>
</protein>
<dbReference type="EMBL" id="AEIG01000170">
    <property type="protein sequence ID" value="EGG28165.1"/>
    <property type="molecule type" value="Genomic_DNA"/>
</dbReference>
<evidence type="ECO:0000256" key="3">
    <source>
        <dbReference type="ARBA" id="ARBA00023002"/>
    </source>
</evidence>
<dbReference type="Pfam" id="PF00106">
    <property type="entry name" value="adh_short"/>
    <property type="match status" value="1"/>
</dbReference>
<evidence type="ECO:0000256" key="2">
    <source>
        <dbReference type="ARBA" id="ARBA00022857"/>
    </source>
</evidence>
<dbReference type="PRINTS" id="PR00080">
    <property type="entry name" value="SDRFAMILY"/>
</dbReference>
<keyword evidence="6" id="KW-1185">Reference proteome</keyword>
<keyword evidence="3" id="KW-0560">Oxidoreductase</keyword>
<dbReference type="InterPro" id="IPR002347">
    <property type="entry name" value="SDR_fam"/>
</dbReference>
<dbReference type="Proteomes" id="UP000005615">
    <property type="component" value="Unassembled WGS sequence"/>
</dbReference>
<dbReference type="CDD" id="cd05233">
    <property type="entry name" value="SDR_c"/>
    <property type="match status" value="1"/>
</dbReference>
<name>F3L680_9GAMM</name>
<organism evidence="5 6">
    <name type="scientific">Aequoribacter fuscus</name>
    <dbReference type="NCBI Taxonomy" id="2518989"/>
    <lineage>
        <taxon>Bacteria</taxon>
        <taxon>Pseudomonadati</taxon>
        <taxon>Pseudomonadota</taxon>
        <taxon>Gammaproteobacteria</taxon>
        <taxon>Cellvibrionales</taxon>
        <taxon>Halieaceae</taxon>
        <taxon>Aequoribacter</taxon>
    </lineage>
</organism>
<accession>F3L680</accession>